<dbReference type="SUPFAM" id="SSF56672">
    <property type="entry name" value="DNA/RNA polymerases"/>
    <property type="match status" value="1"/>
</dbReference>
<keyword evidence="2" id="KW-0479">Metal-binding</keyword>
<reference evidence="7" key="2">
    <citation type="journal article" date="2024" name="Plant">
        <title>Genomic evolution and insights into agronomic trait innovations of Sesamum species.</title>
        <authorList>
            <person name="Miao H."/>
            <person name="Wang L."/>
            <person name="Qu L."/>
            <person name="Liu H."/>
            <person name="Sun Y."/>
            <person name="Le M."/>
            <person name="Wang Q."/>
            <person name="Wei S."/>
            <person name="Zheng Y."/>
            <person name="Lin W."/>
            <person name="Duan Y."/>
            <person name="Cao H."/>
            <person name="Xiong S."/>
            <person name="Wang X."/>
            <person name="Wei L."/>
            <person name="Li C."/>
            <person name="Ma Q."/>
            <person name="Ju M."/>
            <person name="Zhao R."/>
            <person name="Li G."/>
            <person name="Mu C."/>
            <person name="Tian Q."/>
            <person name="Mei H."/>
            <person name="Zhang T."/>
            <person name="Gao T."/>
            <person name="Zhang H."/>
        </authorList>
    </citation>
    <scope>NUCLEOTIDE SEQUENCE</scope>
    <source>
        <strain evidence="7">G02</strain>
    </source>
</reference>
<dbReference type="InterPro" id="IPR025724">
    <property type="entry name" value="GAG-pre-integrase_dom"/>
</dbReference>
<keyword evidence="4" id="KW-0378">Hydrolase</keyword>
<reference evidence="7" key="1">
    <citation type="submission" date="2020-06" db="EMBL/GenBank/DDBJ databases">
        <authorList>
            <person name="Li T."/>
            <person name="Hu X."/>
            <person name="Zhang T."/>
            <person name="Song X."/>
            <person name="Zhang H."/>
            <person name="Dai N."/>
            <person name="Sheng W."/>
            <person name="Hou X."/>
            <person name="Wei L."/>
        </authorList>
    </citation>
    <scope>NUCLEOTIDE SEQUENCE</scope>
    <source>
        <strain evidence="7">G02</strain>
        <tissue evidence="7">Leaf</tissue>
    </source>
</reference>
<dbReference type="InterPro" id="IPR012337">
    <property type="entry name" value="RNaseH-like_sf"/>
</dbReference>
<sequence>MSDMMNELIKLLKRNNTPTAPITNYANFVSFDEQFAGNTSSLSEIDLNCWIIDSGATNHICANIALFQSFIKTSYTHFIHLPDGSKKSVSCIGVVKLNDSITLDHVLFIPEFSVNLLSISQLCRSKPYHLQFTQNSCILQDHDTKESMVLGVLFKKLYIFQHCNSHCSLPLSTPSFDVSCSSTLCNSVTWHNRLGHASLQAIKHIPDVISSDAVSEMPCDACHKAKQTRIPFPMSSSHSLSSFDLVHLDLWGPYKEPNLCGCSYVLTLVDDHSRSVWTFLITHKSQVPHTLKHFCSLIQTQFNKRIKVLRSDNGSEFINMDCKSLCNTLGIVHQTSCSYTPQQNGRVERKHRHLLNVARAILFHASLPLKFWGDSILTATFLINRTPTQLLNWKTPYELLYGTQPAYDLLKVFGSLCYATNISPQKTKFQSRATKCVMIGYAMHQKAYKLFDLGTKKVFFSRDVHFYEHIFPFATDQPITTPSSPPLPIVSIHSDDHSSSTINDIQPISDNSSPTVTTAPSESSSPVILPVPQTQPPQLRRSLRQTQKPVWLDDFVSHSHTSKYLSSSNAAYLSFVASLSILQEPRTYSEAVLHKEWREAMNAEIEALELNKTWQLTPLPTGKRPIGCKWVFKTKLRADGTVERYKARLVAKGFNQVEGVDYTDSFSPVAKTVTVRVFLAFAAAKGWPLHQLDMNNAFLHGHLDEDLYMTPPEGYIVKPGLVCKLERSLYGLKQASRQWNVELTVKLKAFGFIQSAHDHCLFTRQTASGLMVLMVYVDDILVTGSCLAEIQVVKDYLH</sequence>
<comment type="caution">
    <text evidence="7">The sequence shown here is derived from an EMBL/GenBank/DDBJ whole genome shotgun (WGS) entry which is preliminary data.</text>
</comment>
<dbReference type="SUPFAM" id="SSF53098">
    <property type="entry name" value="Ribonuclease H-like"/>
    <property type="match status" value="1"/>
</dbReference>
<dbReference type="GO" id="GO:0004190">
    <property type="term" value="F:aspartic-type endopeptidase activity"/>
    <property type="evidence" value="ECO:0007669"/>
    <property type="project" value="UniProtKB-KW"/>
</dbReference>
<dbReference type="PANTHER" id="PTHR42648:SF31">
    <property type="entry name" value="RNA-DIRECTED DNA POLYMERASE"/>
    <property type="match status" value="1"/>
</dbReference>
<dbReference type="EMBL" id="JACGWJ010000002">
    <property type="protein sequence ID" value="KAL0435616.1"/>
    <property type="molecule type" value="Genomic_DNA"/>
</dbReference>
<evidence type="ECO:0000256" key="5">
    <source>
        <dbReference type="SAM" id="MobiDB-lite"/>
    </source>
</evidence>
<dbReference type="InterPro" id="IPR036397">
    <property type="entry name" value="RNaseH_sf"/>
</dbReference>
<feature type="domain" description="Integrase catalytic" evidence="6">
    <location>
        <begin position="229"/>
        <end position="404"/>
    </location>
</feature>
<dbReference type="InterPro" id="IPR039537">
    <property type="entry name" value="Retrotran_Ty1/copia-like"/>
</dbReference>
<dbReference type="InterPro" id="IPR043502">
    <property type="entry name" value="DNA/RNA_pol_sf"/>
</dbReference>
<dbReference type="PANTHER" id="PTHR42648">
    <property type="entry name" value="TRANSPOSASE, PUTATIVE-RELATED"/>
    <property type="match status" value="1"/>
</dbReference>
<evidence type="ECO:0000313" key="7">
    <source>
        <dbReference type="EMBL" id="KAL0435616.1"/>
    </source>
</evidence>
<evidence type="ECO:0000256" key="2">
    <source>
        <dbReference type="ARBA" id="ARBA00022723"/>
    </source>
</evidence>
<dbReference type="Pfam" id="PF00665">
    <property type="entry name" value="rve"/>
    <property type="match status" value="1"/>
</dbReference>
<evidence type="ECO:0000259" key="6">
    <source>
        <dbReference type="PROSITE" id="PS50994"/>
    </source>
</evidence>
<dbReference type="GO" id="GO:0003676">
    <property type="term" value="F:nucleic acid binding"/>
    <property type="evidence" value="ECO:0007669"/>
    <property type="project" value="InterPro"/>
</dbReference>
<dbReference type="Pfam" id="PF25597">
    <property type="entry name" value="SH3_retrovirus"/>
    <property type="match status" value="1"/>
</dbReference>
<accession>A0AAW2W490</accession>
<dbReference type="Pfam" id="PF13976">
    <property type="entry name" value="gag_pre-integrs"/>
    <property type="match status" value="1"/>
</dbReference>
<dbReference type="AlphaFoldDB" id="A0AAW2W490"/>
<keyword evidence="3" id="KW-0064">Aspartyl protease</keyword>
<dbReference type="GO" id="GO:0015074">
    <property type="term" value="P:DNA integration"/>
    <property type="evidence" value="ECO:0007669"/>
    <property type="project" value="InterPro"/>
</dbReference>
<dbReference type="Pfam" id="PF07727">
    <property type="entry name" value="RVT_2"/>
    <property type="match status" value="1"/>
</dbReference>
<name>A0AAW2W490_SESRA</name>
<dbReference type="InterPro" id="IPR001584">
    <property type="entry name" value="Integrase_cat-core"/>
</dbReference>
<dbReference type="Pfam" id="PF22936">
    <property type="entry name" value="Pol_BBD"/>
    <property type="match status" value="1"/>
</dbReference>
<evidence type="ECO:0000256" key="3">
    <source>
        <dbReference type="ARBA" id="ARBA00022750"/>
    </source>
</evidence>
<dbReference type="GO" id="GO:0046872">
    <property type="term" value="F:metal ion binding"/>
    <property type="evidence" value="ECO:0007669"/>
    <property type="project" value="UniProtKB-KW"/>
</dbReference>
<keyword evidence="1" id="KW-0645">Protease</keyword>
<protein>
    <submittedName>
        <fullName evidence="7">Retrovirus-related Pol polyprotein from transposon RE1</fullName>
    </submittedName>
</protein>
<gene>
    <name evidence="7" type="ORF">Sradi_0269500</name>
</gene>
<evidence type="ECO:0000256" key="1">
    <source>
        <dbReference type="ARBA" id="ARBA00022670"/>
    </source>
</evidence>
<dbReference type="GO" id="GO:0006508">
    <property type="term" value="P:proteolysis"/>
    <property type="evidence" value="ECO:0007669"/>
    <property type="project" value="UniProtKB-KW"/>
</dbReference>
<feature type="region of interest" description="Disordered" evidence="5">
    <location>
        <begin position="484"/>
        <end position="540"/>
    </location>
</feature>
<dbReference type="InterPro" id="IPR057670">
    <property type="entry name" value="SH3_retrovirus"/>
</dbReference>
<organism evidence="7">
    <name type="scientific">Sesamum radiatum</name>
    <name type="common">Black benniseed</name>
    <dbReference type="NCBI Taxonomy" id="300843"/>
    <lineage>
        <taxon>Eukaryota</taxon>
        <taxon>Viridiplantae</taxon>
        <taxon>Streptophyta</taxon>
        <taxon>Embryophyta</taxon>
        <taxon>Tracheophyta</taxon>
        <taxon>Spermatophyta</taxon>
        <taxon>Magnoliopsida</taxon>
        <taxon>eudicotyledons</taxon>
        <taxon>Gunneridae</taxon>
        <taxon>Pentapetalae</taxon>
        <taxon>asterids</taxon>
        <taxon>lamiids</taxon>
        <taxon>Lamiales</taxon>
        <taxon>Pedaliaceae</taxon>
        <taxon>Sesamum</taxon>
    </lineage>
</organism>
<dbReference type="PROSITE" id="PS50994">
    <property type="entry name" value="INTEGRASE"/>
    <property type="match status" value="1"/>
</dbReference>
<dbReference type="Gene3D" id="3.30.420.10">
    <property type="entry name" value="Ribonuclease H-like superfamily/Ribonuclease H"/>
    <property type="match status" value="1"/>
</dbReference>
<dbReference type="InterPro" id="IPR054722">
    <property type="entry name" value="PolX-like_BBD"/>
</dbReference>
<dbReference type="InterPro" id="IPR013103">
    <property type="entry name" value="RVT_2"/>
</dbReference>
<proteinExistence type="predicted"/>
<feature type="compositionally biased region" description="Polar residues" evidence="5">
    <location>
        <begin position="506"/>
        <end position="526"/>
    </location>
</feature>
<evidence type="ECO:0000256" key="4">
    <source>
        <dbReference type="ARBA" id="ARBA00022801"/>
    </source>
</evidence>